<dbReference type="SUPFAM" id="SSF50891">
    <property type="entry name" value="Cyclophilin-like"/>
    <property type="match status" value="1"/>
</dbReference>
<evidence type="ECO:0000256" key="3">
    <source>
        <dbReference type="ARBA" id="ARBA00023235"/>
    </source>
</evidence>
<evidence type="ECO:0000259" key="4">
    <source>
        <dbReference type="PROSITE" id="PS50072"/>
    </source>
</evidence>
<evidence type="ECO:0000256" key="2">
    <source>
        <dbReference type="ARBA" id="ARBA00023110"/>
    </source>
</evidence>
<dbReference type="PANTHER" id="PTHR45625:SF4">
    <property type="entry name" value="PEPTIDYLPROLYL ISOMERASE DOMAIN AND WD REPEAT-CONTAINING PROTEIN 1"/>
    <property type="match status" value="1"/>
</dbReference>
<sequence>MKKRKIILAASVLGTAAVLGKKKLINETVTKQLIPRHWDEAEINERLRDFTRFLADGNEEKIASFVLGKSIKPFNSLKKQELTFLTAHFLSMYKVKGNSSNNLRGLVSYRVATPKKEYTYLIKVARLGVEKLDWYIQKVVEQDHGINYPNQYLLQLTSPRPNEELCLIETDAGTITMRVFQQDAPKAVKNWRGLAKQGFYDGTPFARVIKDFVIQGGALDGSGDEATSIYGGYFEDEVDEGLYHFDGAVCLGNHGPNTNGNQFYIVERNHIDNDQLYRMNLPHKVRSHYEAVGGIPELDGRYTVFGQVIEGMSVVREIASQETDDNDAPLNPIKIQRITFKRIRKIK</sequence>
<dbReference type="EMBL" id="HG806148">
    <property type="protein sequence ID" value="CDW57313.1"/>
    <property type="molecule type" value="Genomic_DNA"/>
</dbReference>
<dbReference type="STRING" id="36087.A0A077ZCN6"/>
<dbReference type="AlphaFoldDB" id="A0A077ZCN6"/>
<organism evidence="5 6">
    <name type="scientific">Trichuris trichiura</name>
    <name type="common">Whipworm</name>
    <name type="synonym">Trichocephalus trichiurus</name>
    <dbReference type="NCBI Taxonomy" id="36087"/>
    <lineage>
        <taxon>Eukaryota</taxon>
        <taxon>Metazoa</taxon>
        <taxon>Ecdysozoa</taxon>
        <taxon>Nematoda</taxon>
        <taxon>Enoplea</taxon>
        <taxon>Dorylaimia</taxon>
        <taxon>Trichinellida</taxon>
        <taxon>Trichuridae</taxon>
        <taxon>Trichuris</taxon>
    </lineage>
</organism>
<proteinExistence type="predicted"/>
<feature type="domain" description="PPIase cyclophilin-type" evidence="4">
    <location>
        <begin position="162"/>
        <end position="340"/>
    </location>
</feature>
<evidence type="ECO:0000313" key="6">
    <source>
        <dbReference type="Proteomes" id="UP000030665"/>
    </source>
</evidence>
<keyword evidence="6" id="KW-1185">Reference proteome</keyword>
<protein>
    <recommendedName>
        <fullName evidence="1">peptidylprolyl isomerase</fullName>
        <ecNumber evidence="1">5.2.1.8</ecNumber>
    </recommendedName>
</protein>
<dbReference type="Pfam" id="PF00160">
    <property type="entry name" value="Pro_isomerase"/>
    <property type="match status" value="1"/>
</dbReference>
<dbReference type="PRINTS" id="PR00153">
    <property type="entry name" value="CSAPPISMRASE"/>
</dbReference>
<evidence type="ECO:0000313" key="5">
    <source>
        <dbReference type="EMBL" id="CDW57313.1"/>
    </source>
</evidence>
<keyword evidence="2" id="KW-0697">Rotamase</keyword>
<dbReference type="InterPro" id="IPR029000">
    <property type="entry name" value="Cyclophilin-like_dom_sf"/>
</dbReference>
<dbReference type="GO" id="GO:0003755">
    <property type="term" value="F:peptidyl-prolyl cis-trans isomerase activity"/>
    <property type="evidence" value="ECO:0007669"/>
    <property type="project" value="UniProtKB-KW"/>
</dbReference>
<dbReference type="EC" id="5.2.1.8" evidence="1"/>
<keyword evidence="3 5" id="KW-0413">Isomerase</keyword>
<evidence type="ECO:0000256" key="1">
    <source>
        <dbReference type="ARBA" id="ARBA00013194"/>
    </source>
</evidence>
<reference evidence="5" key="2">
    <citation type="submission" date="2014-03" db="EMBL/GenBank/DDBJ databases">
        <title>The whipworm genome and dual-species transcriptomics of an intimate host-pathogen interaction.</title>
        <authorList>
            <person name="Foth B.J."/>
            <person name="Tsai I.J."/>
            <person name="Reid A.J."/>
            <person name="Bancroft A.J."/>
            <person name="Nichol S."/>
            <person name="Tracey A."/>
            <person name="Holroyd N."/>
            <person name="Cotton J.A."/>
            <person name="Stanley E.J."/>
            <person name="Zarowiecki M."/>
            <person name="Liu J.Z."/>
            <person name="Huckvale T."/>
            <person name="Cooper P.J."/>
            <person name="Grencis R.K."/>
            <person name="Berriman M."/>
        </authorList>
    </citation>
    <scope>NUCLEOTIDE SEQUENCE [LARGE SCALE GENOMIC DNA]</scope>
</reference>
<dbReference type="PANTHER" id="PTHR45625">
    <property type="entry name" value="PEPTIDYL-PROLYL CIS-TRANS ISOMERASE-RELATED"/>
    <property type="match status" value="1"/>
</dbReference>
<dbReference type="Proteomes" id="UP000030665">
    <property type="component" value="Unassembled WGS sequence"/>
</dbReference>
<dbReference type="OrthoDB" id="2083at2759"/>
<gene>
    <name evidence="5" type="ORF">TTRE_0000560401</name>
</gene>
<accession>A0A077ZCN6</accession>
<dbReference type="PROSITE" id="PS50072">
    <property type="entry name" value="CSA_PPIASE_2"/>
    <property type="match status" value="1"/>
</dbReference>
<dbReference type="Gene3D" id="2.40.100.10">
    <property type="entry name" value="Cyclophilin-like"/>
    <property type="match status" value="1"/>
</dbReference>
<dbReference type="InterPro" id="IPR044666">
    <property type="entry name" value="Cyclophilin_A-like"/>
</dbReference>
<dbReference type="InterPro" id="IPR002130">
    <property type="entry name" value="Cyclophilin-type_PPIase_dom"/>
</dbReference>
<dbReference type="CDD" id="cd00317">
    <property type="entry name" value="cyclophilin"/>
    <property type="match status" value="1"/>
</dbReference>
<reference evidence="5" key="1">
    <citation type="submission" date="2014-01" db="EMBL/GenBank/DDBJ databases">
        <authorList>
            <person name="Aslett M."/>
        </authorList>
    </citation>
    <scope>NUCLEOTIDE SEQUENCE</scope>
</reference>
<name>A0A077ZCN6_TRITR</name>